<evidence type="ECO:0000313" key="1">
    <source>
        <dbReference type="EMBL" id="KAJ2806529.1"/>
    </source>
</evidence>
<dbReference type="EMBL" id="JANBUP010001322">
    <property type="protein sequence ID" value="KAJ2806529.1"/>
    <property type="molecule type" value="Genomic_DNA"/>
</dbReference>
<proteinExistence type="predicted"/>
<evidence type="ECO:0000313" key="2">
    <source>
        <dbReference type="Proteomes" id="UP001140096"/>
    </source>
</evidence>
<name>A0ACC1LEP6_9FUNG</name>
<keyword evidence="2" id="KW-1185">Reference proteome</keyword>
<dbReference type="Proteomes" id="UP001140096">
    <property type="component" value="Unassembled WGS sequence"/>
</dbReference>
<gene>
    <name evidence="1" type="ORF">H4S07_003784</name>
</gene>
<reference evidence="1" key="1">
    <citation type="submission" date="2022-07" db="EMBL/GenBank/DDBJ databases">
        <title>Phylogenomic reconstructions and comparative analyses of Kickxellomycotina fungi.</title>
        <authorList>
            <person name="Reynolds N.K."/>
            <person name="Stajich J.E."/>
            <person name="Barry K."/>
            <person name="Grigoriev I.V."/>
            <person name="Crous P."/>
            <person name="Smith M.E."/>
        </authorList>
    </citation>
    <scope>NUCLEOTIDE SEQUENCE</scope>
    <source>
        <strain evidence="1">CBS 102833</strain>
    </source>
</reference>
<sequence length="474" mass="50272">MELHIATLICLLAHAAMASASIATRLSNLQLNDVPGSVLSSGVLENPVVFGYTFESGIDPLNIPWSSLTHLVLAFFNVDAAGTVVPSSGNPGALISVAHKNGVKAIASIGGSGSGSTAIAMALGTNATSTALVASLVDNVKKYSLDGVDFDFEFPETTQQVQSLYNALNSTRSAFDAAFGRGAKTLTMTLFSSKGQFGPNVPQMDASPFSDIVDYGLLMSYDYFGSFSAVSAPNSPFYDIPGYPGLSFTSSITAWLRSGWDAKKLVAGLPYYGRTTTVQANSINGTQFMPNSGAAPPGGPVSKISGAWTWTDLRDPTNGALRSPTMARQGWQRYWDTTTETPWLLHNTSLTYIGYDDLDSLAIKANHIITRGLVGVMVWMVQYDYADELNSVVGNYTKACERIVNQLEASQSSTESESENSVGSSRNSSNGEQSSRGSGGTSSQNGAASRHWKSSNVGRVVMSLLISVLALTFQ</sequence>
<accession>A0ACC1LEP6</accession>
<organism evidence="1 2">
    <name type="scientific">Coemansia furcata</name>
    <dbReference type="NCBI Taxonomy" id="417177"/>
    <lineage>
        <taxon>Eukaryota</taxon>
        <taxon>Fungi</taxon>
        <taxon>Fungi incertae sedis</taxon>
        <taxon>Zoopagomycota</taxon>
        <taxon>Kickxellomycotina</taxon>
        <taxon>Kickxellomycetes</taxon>
        <taxon>Kickxellales</taxon>
        <taxon>Kickxellaceae</taxon>
        <taxon>Coemansia</taxon>
    </lineage>
</organism>
<protein>
    <submittedName>
        <fullName evidence="1">Uncharacterized protein</fullName>
    </submittedName>
</protein>
<comment type="caution">
    <text evidence="1">The sequence shown here is derived from an EMBL/GenBank/DDBJ whole genome shotgun (WGS) entry which is preliminary data.</text>
</comment>